<gene>
    <name evidence="5" type="ORF">GEV33_003508</name>
</gene>
<evidence type="ECO:0000259" key="3">
    <source>
        <dbReference type="PROSITE" id="PS50137"/>
    </source>
</evidence>
<feature type="domain" description="RWD" evidence="4">
    <location>
        <begin position="6"/>
        <end position="107"/>
    </location>
</feature>
<evidence type="ECO:0000259" key="4">
    <source>
        <dbReference type="PROSITE" id="PS50908"/>
    </source>
</evidence>
<dbReference type="CDD" id="cd00048">
    <property type="entry name" value="DSRM_SF"/>
    <property type="match status" value="2"/>
</dbReference>
<dbReference type="PANTHER" id="PTHR40237:SF1">
    <property type="entry name" value="LD44813P"/>
    <property type="match status" value="1"/>
</dbReference>
<dbReference type="EMBL" id="JABDTM020014969">
    <property type="protein sequence ID" value="KAH0819282.1"/>
    <property type="molecule type" value="Genomic_DNA"/>
</dbReference>
<dbReference type="PROSITE" id="PS50908">
    <property type="entry name" value="RWD"/>
    <property type="match status" value="1"/>
</dbReference>
<dbReference type="PROSITE" id="PS50137">
    <property type="entry name" value="DS_RBD"/>
    <property type="match status" value="2"/>
</dbReference>
<dbReference type="Gene3D" id="3.10.110.10">
    <property type="entry name" value="Ubiquitin Conjugating Enzyme"/>
    <property type="match status" value="1"/>
</dbReference>
<evidence type="ECO:0000256" key="2">
    <source>
        <dbReference type="SAM" id="MobiDB-lite"/>
    </source>
</evidence>
<organism evidence="5 6">
    <name type="scientific">Tenebrio molitor</name>
    <name type="common">Yellow mealworm beetle</name>
    <dbReference type="NCBI Taxonomy" id="7067"/>
    <lineage>
        <taxon>Eukaryota</taxon>
        <taxon>Metazoa</taxon>
        <taxon>Ecdysozoa</taxon>
        <taxon>Arthropoda</taxon>
        <taxon>Hexapoda</taxon>
        <taxon>Insecta</taxon>
        <taxon>Pterygota</taxon>
        <taxon>Neoptera</taxon>
        <taxon>Endopterygota</taxon>
        <taxon>Coleoptera</taxon>
        <taxon>Polyphaga</taxon>
        <taxon>Cucujiformia</taxon>
        <taxon>Tenebrionidae</taxon>
        <taxon>Tenebrio</taxon>
    </lineage>
</organism>
<feature type="domain" description="DRBM" evidence="3">
    <location>
        <begin position="412"/>
        <end position="477"/>
    </location>
</feature>
<dbReference type="Pfam" id="PF00035">
    <property type="entry name" value="dsrm"/>
    <property type="match status" value="2"/>
</dbReference>
<accession>A0A8J6HS09</accession>
<dbReference type="SUPFAM" id="SSF54495">
    <property type="entry name" value="UBC-like"/>
    <property type="match status" value="1"/>
</dbReference>
<dbReference type="Proteomes" id="UP000719412">
    <property type="component" value="Unassembled WGS sequence"/>
</dbReference>
<dbReference type="Pfam" id="PF05773">
    <property type="entry name" value="RWD"/>
    <property type="match status" value="1"/>
</dbReference>
<keyword evidence="1" id="KW-0694">RNA-binding</keyword>
<evidence type="ECO:0000313" key="6">
    <source>
        <dbReference type="Proteomes" id="UP000719412"/>
    </source>
</evidence>
<comment type="caution">
    <text evidence="5">The sequence shown here is derived from an EMBL/GenBank/DDBJ whole genome shotgun (WGS) entry which is preliminary data.</text>
</comment>
<proteinExistence type="predicted"/>
<dbReference type="InterPro" id="IPR014720">
    <property type="entry name" value="dsRBD_dom"/>
</dbReference>
<feature type="domain" description="DRBM" evidence="3">
    <location>
        <begin position="326"/>
        <end position="389"/>
    </location>
</feature>
<dbReference type="SMART" id="SM00358">
    <property type="entry name" value="DSRM"/>
    <property type="match status" value="2"/>
</dbReference>
<keyword evidence="6" id="KW-1185">Reference proteome</keyword>
<evidence type="ECO:0000313" key="5">
    <source>
        <dbReference type="EMBL" id="KAH0819282.1"/>
    </source>
</evidence>
<evidence type="ECO:0000256" key="1">
    <source>
        <dbReference type="PROSITE-ProRule" id="PRU00266"/>
    </source>
</evidence>
<name>A0A8J6HS09_TENMO</name>
<dbReference type="GO" id="GO:0003723">
    <property type="term" value="F:RNA binding"/>
    <property type="evidence" value="ECO:0007669"/>
    <property type="project" value="UniProtKB-UniRule"/>
</dbReference>
<feature type="region of interest" description="Disordered" evidence="2">
    <location>
        <begin position="647"/>
        <end position="669"/>
    </location>
</feature>
<sequence length="669" mass="75795">MGFIEDELLEVRKLCENVVPGSRLVSCVKTMVRAEIKRTEFKTLIVCIQFTETYPNTPLLVELKSKTLSEKLLQGLTNVCEREAKKYLGKAQVLNVIKFLRNFVDENPLCCCYDEINYLKKALSECDELKLKQKSSSIAVKVLNKSYYLSCRVVVPDDYPNKPVDVQDVTTNFSPAFNRHMVGQAKEIARKCVEPPVKKKPNDPPFKPAPSLRKSVDFLIDCVKRIPSENCQFCNKLCFPQDPRQLEIDEHSPKHIERVYCGHLFHQDCFFKFMKAPPFGNKKCKACGMRIFHFKWSLSDRLAEERWAHEQARERELQEIVMNGKTPISALQELMAARGLPLPTYIEEAVGTGFKCTVITTGVTAVGFGSSKKAAKHESARQALVKLAVLPKATQIVVLEQSPLRIEKPLKNYVGELNEYSSKNAIKYPEYECVTVSMAGECFFKCTFMGKSFFGKGMNKKDAKQDAAKKMLDLVKSSEPFVPSAYQIAVQRPEVDAKEMSEIFSLYQNLSVKDPTKRVSTSSHFDPSPLIKIGEQDSVSELQAKLNREGVEYVIKELQRNPPVVYLKVVGTDLYFMESGVDKEDATRKVLLQVLELTFTEPQSFLQRGRRGVNETNTFRTGTKVNEFGPGSGIYRKFGTGAVRAEPAHWPTNERAEYPEQKRDTPGIM</sequence>
<protein>
    <submittedName>
        <fullName evidence="5">Uncharacterized protein</fullName>
    </submittedName>
</protein>
<dbReference type="AlphaFoldDB" id="A0A8J6HS09"/>
<dbReference type="GO" id="GO:0010468">
    <property type="term" value="P:regulation of gene expression"/>
    <property type="evidence" value="ECO:0007669"/>
    <property type="project" value="UniProtKB-ARBA"/>
</dbReference>
<dbReference type="InterPro" id="IPR016135">
    <property type="entry name" value="UBQ-conjugating_enzyme/RWD"/>
</dbReference>
<feature type="compositionally biased region" description="Basic and acidic residues" evidence="2">
    <location>
        <begin position="652"/>
        <end position="669"/>
    </location>
</feature>
<reference evidence="5" key="2">
    <citation type="submission" date="2021-08" db="EMBL/GenBank/DDBJ databases">
        <authorList>
            <person name="Eriksson T."/>
        </authorList>
    </citation>
    <scope>NUCLEOTIDE SEQUENCE</scope>
    <source>
        <strain evidence="5">Stoneville</strain>
        <tissue evidence="5">Whole head</tissue>
    </source>
</reference>
<dbReference type="InterPro" id="IPR006575">
    <property type="entry name" value="RWD_dom"/>
</dbReference>
<dbReference type="Gene3D" id="3.30.160.20">
    <property type="match status" value="2"/>
</dbReference>
<dbReference type="PANTHER" id="PTHR40237">
    <property type="entry name" value="LD44813P"/>
    <property type="match status" value="1"/>
</dbReference>
<reference evidence="5" key="1">
    <citation type="journal article" date="2020" name="J Insects Food Feed">
        <title>The yellow mealworm (Tenebrio molitor) genome: a resource for the emerging insects as food and feed industry.</title>
        <authorList>
            <person name="Eriksson T."/>
            <person name="Andere A."/>
            <person name="Kelstrup H."/>
            <person name="Emery V."/>
            <person name="Picard C."/>
        </authorList>
    </citation>
    <scope>NUCLEOTIDE SEQUENCE</scope>
    <source>
        <strain evidence="5">Stoneville</strain>
        <tissue evidence="5">Whole head</tissue>
    </source>
</reference>
<dbReference type="SUPFAM" id="SSF54768">
    <property type="entry name" value="dsRNA-binding domain-like"/>
    <property type="match status" value="2"/>
</dbReference>